<dbReference type="FunFam" id="3.40.50.2000:FF:000027">
    <property type="entry name" value="Glycosyltransferase"/>
    <property type="match status" value="1"/>
</dbReference>
<dbReference type="InterPro" id="IPR002213">
    <property type="entry name" value="UDP_glucos_trans"/>
</dbReference>
<dbReference type="GO" id="GO:0005737">
    <property type="term" value="C:cytoplasm"/>
    <property type="evidence" value="ECO:0000318"/>
    <property type="project" value="GO_Central"/>
</dbReference>
<name>B9SVU8_RICCO</name>
<evidence type="ECO:0000313" key="3">
    <source>
        <dbReference type="EMBL" id="EEF32261.1"/>
    </source>
</evidence>
<keyword evidence="3" id="KW-0328">Glycosyltransferase</keyword>
<dbReference type="PANTHER" id="PTHR11926:SF1516">
    <property type="entry name" value="GLYCOSYLTRANSFERASE"/>
    <property type="match status" value="1"/>
</dbReference>
<dbReference type="GO" id="GO:0080043">
    <property type="term" value="F:quercetin 3-O-glucosyltransferase activity"/>
    <property type="evidence" value="ECO:0000318"/>
    <property type="project" value="GO_Central"/>
</dbReference>
<dbReference type="Proteomes" id="UP000008311">
    <property type="component" value="Unassembled WGS sequence"/>
</dbReference>
<evidence type="ECO:0000313" key="4">
    <source>
        <dbReference type="Proteomes" id="UP000008311"/>
    </source>
</evidence>
<dbReference type="EC" id="2.4.1.115" evidence="3"/>
<reference evidence="4" key="1">
    <citation type="journal article" date="2010" name="Nat. Biotechnol.">
        <title>Draft genome sequence of the oilseed species Ricinus communis.</title>
        <authorList>
            <person name="Chan A.P."/>
            <person name="Crabtree J."/>
            <person name="Zhao Q."/>
            <person name="Lorenzi H."/>
            <person name="Orvis J."/>
            <person name="Puiu D."/>
            <person name="Melake-Berhan A."/>
            <person name="Jones K.M."/>
            <person name="Redman J."/>
            <person name="Chen G."/>
            <person name="Cahoon E.B."/>
            <person name="Gedil M."/>
            <person name="Stanke M."/>
            <person name="Haas B.J."/>
            <person name="Wortman J.R."/>
            <person name="Fraser-Liggett C.M."/>
            <person name="Ravel J."/>
            <person name="Rabinowicz P.D."/>
        </authorList>
    </citation>
    <scope>NUCLEOTIDE SEQUENCE [LARGE SCALE GENOMIC DNA]</scope>
    <source>
        <strain evidence="4">cv. Hale</strain>
    </source>
</reference>
<organism evidence="3 4">
    <name type="scientific">Ricinus communis</name>
    <name type="common">Castor bean</name>
    <dbReference type="NCBI Taxonomy" id="3988"/>
    <lineage>
        <taxon>Eukaryota</taxon>
        <taxon>Viridiplantae</taxon>
        <taxon>Streptophyta</taxon>
        <taxon>Embryophyta</taxon>
        <taxon>Tracheophyta</taxon>
        <taxon>Spermatophyta</taxon>
        <taxon>Magnoliopsida</taxon>
        <taxon>eudicotyledons</taxon>
        <taxon>Gunneridae</taxon>
        <taxon>Pentapetalae</taxon>
        <taxon>rosids</taxon>
        <taxon>fabids</taxon>
        <taxon>Malpighiales</taxon>
        <taxon>Euphorbiaceae</taxon>
        <taxon>Acalyphoideae</taxon>
        <taxon>Acalypheae</taxon>
        <taxon>Ricinus</taxon>
    </lineage>
</organism>
<dbReference type="EMBL" id="EQ974176">
    <property type="protein sequence ID" value="EEF32261.1"/>
    <property type="molecule type" value="Genomic_DNA"/>
</dbReference>
<dbReference type="GO" id="GO:0080044">
    <property type="term" value="F:quercetin 7-O-glucosyltransferase activity"/>
    <property type="evidence" value="ECO:0000318"/>
    <property type="project" value="GO_Central"/>
</dbReference>
<dbReference type="PANTHER" id="PTHR11926">
    <property type="entry name" value="GLUCOSYL/GLUCURONOSYL TRANSFERASES"/>
    <property type="match status" value="1"/>
</dbReference>
<dbReference type="CDD" id="cd03784">
    <property type="entry name" value="GT1_Gtf-like"/>
    <property type="match status" value="1"/>
</dbReference>
<dbReference type="InParanoid" id="B9SVU8"/>
<dbReference type="SUPFAM" id="SSF53756">
    <property type="entry name" value="UDP-Glycosyltransferase/glycogen phosphorylase"/>
    <property type="match status" value="1"/>
</dbReference>
<dbReference type="Pfam" id="PF00201">
    <property type="entry name" value="UDPGT"/>
    <property type="match status" value="1"/>
</dbReference>
<dbReference type="eggNOG" id="KOG1192">
    <property type="taxonomic scope" value="Eukaryota"/>
</dbReference>
<gene>
    <name evidence="3" type="ORF">RCOM_0127710</name>
</gene>
<keyword evidence="2 3" id="KW-0808">Transferase</keyword>
<dbReference type="GO" id="GO:0047213">
    <property type="term" value="F:anthocyanidin 3-O-glucosyltransferase activity"/>
    <property type="evidence" value="ECO:0007669"/>
    <property type="project" value="UniProtKB-EC"/>
</dbReference>
<comment type="similarity">
    <text evidence="1">Belongs to the UDP-glycosyltransferase family.</text>
</comment>
<sequence length="426" mass="47587">MDGFPDFQFQTIPDGLPPSDPDSSQDIVSLCEAVMNNLLRPFLELVNKIKDTASTRNVPPLTCIIADGFTSTFTVRAAQELELPLALFFTVSASAMMGIKHYAALKDKGIVPLKDESYLKTGYLDSTVDWIPGMGGIRLRDLPSFVRTTNSEDVLFNLTMESAEIAVKASAVIVHTFDALERDVLTGLSSIFPRVYSIGPLQLHLNTIQDENLDSVGYNLWKEEVECLSWLDSFEPNSVVYVNFGSITVMTQEQLVEFGMDLSNSKHPFLWIIRRDLVIGDSAILPPEFFEETKERSLIAQWCPKEEVLNHPSIGGFLTHSGWGSTIESLSAGVPMLCWPFFADQPTNCRYSCNEWGVGMEIDNNVKRDEVEKLVKELMEGEKGKEMRNNATKWRKLAEEATAPNGSSSKNLEKLMTEVLLVLPKD</sequence>
<evidence type="ECO:0000256" key="2">
    <source>
        <dbReference type="ARBA" id="ARBA00022679"/>
    </source>
</evidence>
<accession>B9SVU8</accession>
<dbReference type="Gene3D" id="3.40.50.2000">
    <property type="entry name" value="Glycogen Phosphorylase B"/>
    <property type="match status" value="2"/>
</dbReference>
<dbReference type="AlphaFoldDB" id="B9SVU8"/>
<proteinExistence type="inferred from homology"/>
<protein>
    <submittedName>
        <fullName evidence="3">UDP-glucuronosyltransferase, putative</fullName>
        <ecNumber evidence="3">2.4.1.115</ecNumber>
    </submittedName>
</protein>
<evidence type="ECO:0000256" key="1">
    <source>
        <dbReference type="ARBA" id="ARBA00009995"/>
    </source>
</evidence>
<keyword evidence="4" id="KW-1185">Reference proteome</keyword>